<evidence type="ECO:0000313" key="2">
    <source>
        <dbReference type="Proteomes" id="UP000765509"/>
    </source>
</evidence>
<comment type="caution">
    <text evidence="1">The sequence shown here is derived from an EMBL/GenBank/DDBJ whole genome shotgun (WGS) entry which is preliminary data.</text>
</comment>
<reference evidence="1" key="1">
    <citation type="submission" date="2021-03" db="EMBL/GenBank/DDBJ databases">
        <title>Draft genome sequence of rust myrtle Austropuccinia psidii MF-1, a brazilian biotype.</title>
        <authorList>
            <person name="Quecine M.C."/>
            <person name="Pachon D.M.R."/>
            <person name="Bonatelli M.L."/>
            <person name="Correr F.H."/>
            <person name="Franceschini L.M."/>
            <person name="Leite T.F."/>
            <person name="Margarido G.R.A."/>
            <person name="Almeida C.A."/>
            <person name="Ferrarezi J.A."/>
            <person name="Labate C.A."/>
        </authorList>
    </citation>
    <scope>NUCLEOTIDE SEQUENCE</scope>
    <source>
        <strain evidence="1">MF-1</strain>
    </source>
</reference>
<accession>A0A9Q3BSP0</accession>
<evidence type="ECO:0000313" key="1">
    <source>
        <dbReference type="EMBL" id="MBW0470752.1"/>
    </source>
</evidence>
<keyword evidence="2" id="KW-1185">Reference proteome</keyword>
<dbReference type="OrthoDB" id="4360000at2759"/>
<dbReference type="AlphaFoldDB" id="A0A9Q3BSP0"/>
<gene>
    <name evidence="1" type="ORF">O181_010467</name>
</gene>
<protein>
    <submittedName>
        <fullName evidence="1">Uncharacterized protein</fullName>
    </submittedName>
</protein>
<name>A0A9Q3BSP0_9BASI</name>
<dbReference type="EMBL" id="AVOT02002536">
    <property type="protein sequence ID" value="MBW0470752.1"/>
    <property type="molecule type" value="Genomic_DNA"/>
</dbReference>
<dbReference type="Proteomes" id="UP000765509">
    <property type="component" value="Unassembled WGS sequence"/>
</dbReference>
<proteinExistence type="predicted"/>
<organism evidence="1 2">
    <name type="scientific">Austropuccinia psidii MF-1</name>
    <dbReference type="NCBI Taxonomy" id="1389203"/>
    <lineage>
        <taxon>Eukaryota</taxon>
        <taxon>Fungi</taxon>
        <taxon>Dikarya</taxon>
        <taxon>Basidiomycota</taxon>
        <taxon>Pucciniomycotina</taxon>
        <taxon>Pucciniomycetes</taxon>
        <taxon>Pucciniales</taxon>
        <taxon>Sphaerophragmiaceae</taxon>
        <taxon>Austropuccinia</taxon>
    </lineage>
</organism>
<sequence length="86" mass="9935">MEDIFKQFCAYGMEYKDHDWVTLLPACQMVHNTSEYSVKGKSPSKLKKGWSPILQADYLRKNLIILKPIAKEFYAMWKKASDTAAS</sequence>